<name>A0A816JD61_BRANA</name>
<reference evidence="1" key="1">
    <citation type="submission" date="2021-01" db="EMBL/GenBank/DDBJ databases">
        <authorList>
            <consortium name="Genoscope - CEA"/>
            <person name="William W."/>
        </authorList>
    </citation>
    <scope>NUCLEOTIDE SEQUENCE</scope>
</reference>
<dbReference type="AlphaFoldDB" id="A0A816JD61"/>
<dbReference type="Proteomes" id="UP001295469">
    <property type="component" value="Chromosome C09"/>
</dbReference>
<sequence length="37" mass="4531">MYHVICVLLQPGIFLDVYNHRVFYALKLYILYIEIRT</sequence>
<protein>
    <submittedName>
        <fullName evidence="1">(rape) hypothetical protein</fullName>
    </submittedName>
</protein>
<organism evidence="1">
    <name type="scientific">Brassica napus</name>
    <name type="common">Rape</name>
    <dbReference type="NCBI Taxonomy" id="3708"/>
    <lineage>
        <taxon>Eukaryota</taxon>
        <taxon>Viridiplantae</taxon>
        <taxon>Streptophyta</taxon>
        <taxon>Embryophyta</taxon>
        <taxon>Tracheophyta</taxon>
        <taxon>Spermatophyta</taxon>
        <taxon>Magnoliopsida</taxon>
        <taxon>eudicotyledons</taxon>
        <taxon>Gunneridae</taxon>
        <taxon>Pentapetalae</taxon>
        <taxon>rosids</taxon>
        <taxon>malvids</taxon>
        <taxon>Brassicales</taxon>
        <taxon>Brassicaceae</taxon>
        <taxon>Brassiceae</taxon>
        <taxon>Brassica</taxon>
    </lineage>
</organism>
<proteinExistence type="predicted"/>
<dbReference type="EMBL" id="HG994373">
    <property type="protein sequence ID" value="CAF1790865.1"/>
    <property type="molecule type" value="Genomic_DNA"/>
</dbReference>
<gene>
    <name evidence="1" type="ORF">DARMORV10_C09P71900.1</name>
</gene>
<evidence type="ECO:0000313" key="1">
    <source>
        <dbReference type="EMBL" id="CAF1790865.1"/>
    </source>
</evidence>
<accession>A0A816JD61</accession>